<evidence type="ECO:0000313" key="1">
    <source>
        <dbReference type="EMBL" id="RRJ90822.1"/>
    </source>
</evidence>
<dbReference type="OrthoDB" id="7876517at2"/>
<dbReference type="InterPro" id="IPR032710">
    <property type="entry name" value="NTF2-like_dom_sf"/>
</dbReference>
<comment type="caution">
    <text evidence="1">The sequence shown here is derived from an EMBL/GenBank/DDBJ whole genome shotgun (WGS) entry which is preliminary data.</text>
</comment>
<dbReference type="AlphaFoldDB" id="A0A3P3W6L5"/>
<dbReference type="Pfam" id="PF07366">
    <property type="entry name" value="SnoaL"/>
    <property type="match status" value="1"/>
</dbReference>
<dbReference type="EMBL" id="RQVR01000010">
    <property type="protein sequence ID" value="RRJ90822.1"/>
    <property type="molecule type" value="Genomic_DNA"/>
</dbReference>
<dbReference type="GO" id="GO:0030638">
    <property type="term" value="P:polyketide metabolic process"/>
    <property type="evidence" value="ECO:0007669"/>
    <property type="project" value="InterPro"/>
</dbReference>
<evidence type="ECO:0000313" key="2">
    <source>
        <dbReference type="Proteomes" id="UP000271937"/>
    </source>
</evidence>
<dbReference type="PANTHER" id="PTHR38436:SF1">
    <property type="entry name" value="ESTER CYCLASE"/>
    <property type="match status" value="1"/>
</dbReference>
<organism evidence="1 2">
    <name type="scientific">Flavobacterium macacae</name>
    <dbReference type="NCBI Taxonomy" id="2488993"/>
    <lineage>
        <taxon>Bacteria</taxon>
        <taxon>Pseudomonadati</taxon>
        <taxon>Bacteroidota</taxon>
        <taxon>Flavobacteriia</taxon>
        <taxon>Flavobacteriales</taxon>
        <taxon>Flavobacteriaceae</taxon>
        <taxon>Flavobacterium</taxon>
    </lineage>
</organism>
<dbReference type="Proteomes" id="UP000271937">
    <property type="component" value="Unassembled WGS sequence"/>
</dbReference>
<sequence>MKQLITPLLALMLLSGCKVQNQNNQKTNPMTSKKNKEVVIRFNKEFFELGNTSITKELLADSFINHTAPANTSKDASVMIQFITGFHKGFSDISVQINEVLAEGDKVSLRKTITATHTGDFMGKKASGKKLELNVIEIDVLKDGKITDHWRKNDFAQILQGL</sequence>
<accession>A0A3P3W6L5</accession>
<keyword evidence="2" id="KW-1185">Reference proteome</keyword>
<dbReference type="RefSeq" id="WP_125012970.1">
    <property type="nucleotide sequence ID" value="NZ_RQVR01000010.1"/>
</dbReference>
<dbReference type="PANTHER" id="PTHR38436">
    <property type="entry name" value="POLYKETIDE CYCLASE SNOAL-LIKE DOMAIN"/>
    <property type="match status" value="1"/>
</dbReference>
<name>A0A3P3W6L5_9FLAO</name>
<dbReference type="InterPro" id="IPR009959">
    <property type="entry name" value="Cyclase_SnoaL-like"/>
</dbReference>
<proteinExistence type="predicted"/>
<dbReference type="Gene3D" id="3.10.450.50">
    <property type="match status" value="1"/>
</dbReference>
<dbReference type="SUPFAM" id="SSF54427">
    <property type="entry name" value="NTF2-like"/>
    <property type="match status" value="1"/>
</dbReference>
<reference evidence="1 2" key="1">
    <citation type="submission" date="2018-11" db="EMBL/GenBank/DDBJ databases">
        <title>Flavobacterium sp. nov., YIM 102600 draft genome.</title>
        <authorList>
            <person name="Li G."/>
            <person name="Jiang Y."/>
        </authorList>
    </citation>
    <scope>NUCLEOTIDE SEQUENCE [LARGE SCALE GENOMIC DNA]</scope>
    <source>
        <strain evidence="1 2">YIM 102600</strain>
    </source>
</reference>
<gene>
    <name evidence="1" type="ORF">EG849_10145</name>
</gene>
<protein>
    <submittedName>
        <fullName evidence="1">Ester cyclase</fullName>
    </submittedName>
</protein>
<dbReference type="PROSITE" id="PS51257">
    <property type="entry name" value="PROKAR_LIPOPROTEIN"/>
    <property type="match status" value="1"/>
</dbReference>